<protein>
    <submittedName>
        <fullName evidence="3">Fumarylacetoacetate hydrolase family protein</fullName>
    </submittedName>
</protein>
<dbReference type="Pfam" id="PF01557">
    <property type="entry name" value="FAA_hydrolase"/>
    <property type="match status" value="1"/>
</dbReference>
<evidence type="ECO:0000313" key="4">
    <source>
        <dbReference type="Proteomes" id="UP000676456"/>
    </source>
</evidence>
<sequence length="259" mass="28610">MSRAKAILCGSNDWMELLVNPVDSTVEMNGKTNNVSELLWNPPVSGTIYGTLLNYRGQLEKIKAELNHPPYNEPPKAPILYLKPFNTVTACNWPIPLPTGVSELEVGAALGVVIGKKAIRVYPEEAMNYIEGYTIVNDVSIPHESFFRPAIKQKSRDSFCPVGPWIICRDEVSDPDQLDICVYVNGELKQENNTRNLLRSIPQLVADITDFMTLSKGDILLAGVPEKAPLVKEGDHIRIEISEVGALENTVVPEGELSI</sequence>
<dbReference type="GO" id="GO:0008704">
    <property type="term" value="F:5-carboxymethyl-2-hydroxymuconate delta-isomerase activity"/>
    <property type="evidence" value="ECO:0007669"/>
    <property type="project" value="InterPro"/>
</dbReference>
<dbReference type="EMBL" id="JAGYPN010000003">
    <property type="protein sequence ID" value="MBS4224037.1"/>
    <property type="molecule type" value="Genomic_DNA"/>
</dbReference>
<keyword evidence="3" id="KW-0378">Hydrolase</keyword>
<gene>
    <name evidence="3" type="ORF">KHA91_14940</name>
</gene>
<dbReference type="GO" id="GO:0046872">
    <property type="term" value="F:metal ion binding"/>
    <property type="evidence" value="ECO:0007669"/>
    <property type="project" value="UniProtKB-KW"/>
</dbReference>
<dbReference type="InterPro" id="IPR012686">
    <property type="entry name" value="HPA_isomer/decarb_N"/>
</dbReference>
<dbReference type="AlphaFoldDB" id="A0A942Z671"/>
<organism evidence="3 4">
    <name type="scientific">Lederbergia citrea</name>
    <dbReference type="NCBI Taxonomy" id="2833581"/>
    <lineage>
        <taxon>Bacteria</taxon>
        <taxon>Bacillati</taxon>
        <taxon>Bacillota</taxon>
        <taxon>Bacilli</taxon>
        <taxon>Bacillales</taxon>
        <taxon>Bacillaceae</taxon>
        <taxon>Lederbergia</taxon>
    </lineage>
</organism>
<dbReference type="SUPFAM" id="SSF56529">
    <property type="entry name" value="FAH"/>
    <property type="match status" value="1"/>
</dbReference>
<keyword evidence="1" id="KW-0479">Metal-binding</keyword>
<dbReference type="Proteomes" id="UP000676456">
    <property type="component" value="Unassembled WGS sequence"/>
</dbReference>
<evidence type="ECO:0000259" key="2">
    <source>
        <dbReference type="Pfam" id="PF01557"/>
    </source>
</evidence>
<comment type="caution">
    <text evidence="3">The sequence shown here is derived from an EMBL/GenBank/DDBJ whole genome shotgun (WGS) entry which is preliminary data.</text>
</comment>
<keyword evidence="4" id="KW-1185">Reference proteome</keyword>
<dbReference type="Gene3D" id="3.90.850.10">
    <property type="entry name" value="Fumarylacetoacetase-like, C-terminal domain"/>
    <property type="match status" value="1"/>
</dbReference>
<proteinExistence type="predicted"/>
<evidence type="ECO:0000313" key="3">
    <source>
        <dbReference type="EMBL" id="MBS4224037.1"/>
    </source>
</evidence>
<name>A0A942Z671_9BACI</name>
<dbReference type="NCBIfam" id="TIGR02305">
    <property type="entry name" value="HpaG-N-term"/>
    <property type="match status" value="1"/>
</dbReference>
<dbReference type="RefSeq" id="WP_213099089.1">
    <property type="nucleotide sequence ID" value="NZ_JAGYPN010000003.1"/>
</dbReference>
<evidence type="ECO:0000256" key="1">
    <source>
        <dbReference type="ARBA" id="ARBA00022723"/>
    </source>
</evidence>
<dbReference type="GO" id="GO:0016787">
    <property type="term" value="F:hydrolase activity"/>
    <property type="evidence" value="ECO:0007669"/>
    <property type="project" value="UniProtKB-KW"/>
</dbReference>
<dbReference type="GO" id="GO:0018800">
    <property type="term" value="F:5-oxopent-3-ene-1,2,5-tricarboxylate decarboxylase activity"/>
    <property type="evidence" value="ECO:0007669"/>
    <property type="project" value="InterPro"/>
</dbReference>
<dbReference type="PANTHER" id="PTHR11820">
    <property type="entry name" value="ACYLPYRUVASE"/>
    <property type="match status" value="1"/>
</dbReference>
<feature type="domain" description="Fumarylacetoacetase-like C-terminal" evidence="2">
    <location>
        <begin position="47"/>
        <end position="252"/>
    </location>
</feature>
<reference evidence="3 4" key="1">
    <citation type="submission" date="2021-05" db="EMBL/GenBank/DDBJ databases">
        <title>Novel Bacillus species.</title>
        <authorList>
            <person name="Liu G."/>
        </authorList>
    </citation>
    <scope>NUCLEOTIDE SEQUENCE [LARGE SCALE GENOMIC DNA]</scope>
    <source>
        <strain evidence="3 4">FJAT-49682</strain>
    </source>
</reference>
<dbReference type="PANTHER" id="PTHR11820:SF114">
    <property type="entry name" value="4-HYDROXYPHENYLACETATE CATABOLISM PROTEIN"/>
    <property type="match status" value="1"/>
</dbReference>
<dbReference type="InterPro" id="IPR036663">
    <property type="entry name" value="Fumarylacetoacetase_C_sf"/>
</dbReference>
<dbReference type="InterPro" id="IPR011234">
    <property type="entry name" value="Fumarylacetoacetase-like_C"/>
</dbReference>
<accession>A0A942Z671</accession>